<dbReference type="CDD" id="cd18596">
    <property type="entry name" value="ABC_6TM_VMR1_D1_like"/>
    <property type="match status" value="1"/>
</dbReference>
<dbReference type="SUPFAM" id="SSF52540">
    <property type="entry name" value="P-loop containing nucleoside triphosphate hydrolases"/>
    <property type="match status" value="2"/>
</dbReference>
<evidence type="ECO:0000256" key="9">
    <source>
        <dbReference type="SAM" id="Phobius"/>
    </source>
</evidence>
<dbReference type="PROSITE" id="PS50893">
    <property type="entry name" value="ABC_TRANSPORTER_2"/>
    <property type="match status" value="2"/>
</dbReference>
<evidence type="ECO:0000256" key="2">
    <source>
        <dbReference type="ARBA" id="ARBA00022448"/>
    </source>
</evidence>
<dbReference type="SUPFAM" id="SSF90123">
    <property type="entry name" value="ABC transporter transmembrane region"/>
    <property type="match status" value="2"/>
</dbReference>
<dbReference type="InterPro" id="IPR011527">
    <property type="entry name" value="ABC1_TM_dom"/>
</dbReference>
<sequence>MSDIFWTSLSASITASGSMLTLGLQKALHWRRTEEIFGLNYAEDKSNRGYAFSDDERQKRLVPFTAIIAVAFVFRMFYEYQSYWTPSLNEGSVWQLVEVSSTALSWMYILLLAVLSQQYPLPNRLGWILNVHLCVFYFVNFLAALHAVWTLLLSEEHPVSSVMITFTRLLLNFDLLFITATVRRGPPAIDNSGRPVQMITTCSLWQHVTFLWTYSIIKFGQFGRQIEDADIASLPLRYRATNLFEKTKQSRAFRIIERTTIITLPSLLPQVITSFFAAILHYGPPYMMNRILVFLADQENADSSQDKQSMTVAYANIIGLFATTILYEMVFARTLYNATLGDVCTRGAYYMEIYAKTLKRRVSHGQSNNDNANDSETLEKSEPRTVGSVVNLMSVDTIRAALFYGVAHEVIQAPTELVVAIVLLYQILGTACLLGLSILVIVLPINHYNAKWLAITQRNLMKIRDRRVGLTNEIMQSIRQVKLFAWEEQWERRILAIRNDELKQIRNVALYQIYFDFIWQGCPLFVTLLSFWYYTKIQGQALTAATAFTSLLIYEELRYAFNNIPSWISNAAQYIVSLKRIESYLSDEELEPVQISEMQPIRGGRIAFENADIGWSAAEPENCALQLMSQNSSLSGADKQFTISDVTLEIPHNKMTIICGSTGAGKTLLILGLLGEAYLLKGRVYSPRSLIIEDANVPSNCIKISETNWIIENAIAYVAQTQAWLQNASIRDNILFGLQLNEERYKEVLFECALLRDLSQFEDGDLTEIGEKGITLSGGQKARVALARAVYSRAQHLLMDDVLSAVDAYTAKHIYYKCIMGPLMRNRTRLLVTHHVGLCLEGAIQVIIMDNGKIKAVGHPGEMRNDVLLSGILNQENQEFDNTPSQEKWVNHIAQTNDNNSSLSSITLKPKVLVPVEKRASGYVKSKLYVKYLKAMGGLTLWSLLVFAFISTRGMKIFESYWVKKWSDDSAKDSSGTAYGTEYRFRCDVDYYISVYAVIALVQLLLNASRFAIVQFACIRAARALYAEVLHSVLRAPLRFFDTTPVGRILNRFSKDFETIDSLIPNYTMQFSKAGINIISILLVVSFTIPGLLIPLSVAMIALWYLGKQFIQAGIQVRRLEAINRSLVFTHFTETIAGVTTLRAFGLTSSFLTKMADLADRNLRPTYCMWTINRWMSFVLMLISVITSTSIATYFVIKNDHSSASVAGLCLSYSLTFTDQALEFIRRCTSMQVSFNAVERIEEYTEIDQEAPAIMTPRPPSNVCIHFIRSANTTAHTSSLIQWPHAGSIEVRDLHARYADDLDLILQGISFNVKPCEKVGIVGRTGSGKSTIAMSIFRFIEAFQGAIIIDGVDIAKVGTSDLRSSMSIIPQDPVLFSGTLRTNLDPFDTYSDEEIYIVLKRVHLISDEMEEDTITSDSSNANVFLDLDSLVSEGGNNFSQGQRQLLCLARALLQRRRIVVMDEATASVDFKTDEAIQRTISSEFNESTILCIAHRLLTVIEYDRILVLDQGKVLEFDNPYTLIMNVNSTFHSMCKSSGEFDKLLSICRAKHQLIDV</sequence>
<organism evidence="12 13">
    <name type="scientific">Mortierella isabellina</name>
    <name type="common">Filamentous fungus</name>
    <name type="synonym">Umbelopsis isabellina</name>
    <dbReference type="NCBI Taxonomy" id="91625"/>
    <lineage>
        <taxon>Eukaryota</taxon>
        <taxon>Fungi</taxon>
        <taxon>Fungi incertae sedis</taxon>
        <taxon>Mucoromycota</taxon>
        <taxon>Mucoromycotina</taxon>
        <taxon>Umbelopsidomycetes</taxon>
        <taxon>Umbelopsidales</taxon>
        <taxon>Umbelopsidaceae</taxon>
        <taxon>Umbelopsis</taxon>
    </lineage>
</organism>
<evidence type="ECO:0000256" key="4">
    <source>
        <dbReference type="ARBA" id="ARBA00022737"/>
    </source>
</evidence>
<keyword evidence="7 9" id="KW-1133">Transmembrane helix</keyword>
<dbReference type="GO" id="GO:0140359">
    <property type="term" value="F:ABC-type transporter activity"/>
    <property type="evidence" value="ECO:0007669"/>
    <property type="project" value="InterPro"/>
</dbReference>
<reference evidence="12" key="1">
    <citation type="submission" date="2020-12" db="EMBL/GenBank/DDBJ databases">
        <title>Metabolic potential, ecology and presence of endohyphal bacteria is reflected in genomic diversity of Mucoromycotina.</title>
        <authorList>
            <person name="Muszewska A."/>
            <person name="Okrasinska A."/>
            <person name="Steczkiewicz K."/>
            <person name="Drgas O."/>
            <person name="Orlowska M."/>
            <person name="Perlinska-Lenart U."/>
            <person name="Aleksandrzak-Piekarczyk T."/>
            <person name="Szatraj K."/>
            <person name="Zielenkiewicz U."/>
            <person name="Pilsyk S."/>
            <person name="Malc E."/>
            <person name="Mieczkowski P."/>
            <person name="Kruszewska J.S."/>
            <person name="Biernat P."/>
            <person name="Pawlowska J."/>
        </authorList>
    </citation>
    <scope>NUCLEOTIDE SEQUENCE</scope>
    <source>
        <strain evidence="12">WA0000067209</strain>
    </source>
</reference>
<feature type="transmembrane region" description="Helical" evidence="9">
    <location>
        <begin position="419"/>
        <end position="443"/>
    </location>
</feature>
<keyword evidence="5" id="KW-0547">Nucleotide-binding</keyword>
<feature type="transmembrane region" description="Helical" evidence="9">
    <location>
        <begin position="6"/>
        <end position="24"/>
    </location>
</feature>
<gene>
    <name evidence="12" type="ORF">INT43_004462</name>
</gene>
<dbReference type="EMBL" id="JAEPQZ010000015">
    <property type="protein sequence ID" value="KAG2173089.1"/>
    <property type="molecule type" value="Genomic_DNA"/>
</dbReference>
<proteinExistence type="predicted"/>
<evidence type="ECO:0000256" key="6">
    <source>
        <dbReference type="ARBA" id="ARBA00022840"/>
    </source>
</evidence>
<feature type="transmembrane region" description="Helical" evidence="9">
    <location>
        <begin position="1078"/>
        <end position="1106"/>
    </location>
</feature>
<feature type="transmembrane region" description="Helical" evidence="9">
    <location>
        <begin position="1172"/>
        <end position="1197"/>
    </location>
</feature>
<dbReference type="InterPro" id="IPR036640">
    <property type="entry name" value="ABC1_TM_sf"/>
</dbReference>
<dbReference type="GO" id="GO:0005524">
    <property type="term" value="F:ATP binding"/>
    <property type="evidence" value="ECO:0007669"/>
    <property type="project" value="UniProtKB-KW"/>
</dbReference>
<keyword evidence="8 9" id="KW-0472">Membrane</keyword>
<evidence type="ECO:0008006" key="14">
    <source>
        <dbReference type="Google" id="ProtNLM"/>
    </source>
</evidence>
<feature type="transmembrane region" description="Helical" evidence="9">
    <location>
        <begin position="932"/>
        <end position="950"/>
    </location>
</feature>
<evidence type="ECO:0000313" key="13">
    <source>
        <dbReference type="Proteomes" id="UP000654370"/>
    </source>
</evidence>
<feature type="transmembrane region" description="Helical" evidence="9">
    <location>
        <begin position="1127"/>
        <end position="1152"/>
    </location>
</feature>
<feature type="transmembrane region" description="Helical" evidence="9">
    <location>
        <begin position="93"/>
        <end position="115"/>
    </location>
</feature>
<dbReference type="InterPro" id="IPR027417">
    <property type="entry name" value="P-loop_NTPase"/>
</dbReference>
<feature type="transmembrane region" description="Helical" evidence="9">
    <location>
        <begin position="61"/>
        <end position="78"/>
    </location>
</feature>
<dbReference type="PANTHER" id="PTHR24223:SF356">
    <property type="entry name" value="ATP-BINDING CASSETTE TRANSPORTER ABC4"/>
    <property type="match status" value="1"/>
</dbReference>
<evidence type="ECO:0000259" key="10">
    <source>
        <dbReference type="PROSITE" id="PS50893"/>
    </source>
</evidence>
<dbReference type="InterPro" id="IPR050173">
    <property type="entry name" value="ABC_transporter_C-like"/>
</dbReference>
<evidence type="ECO:0000256" key="3">
    <source>
        <dbReference type="ARBA" id="ARBA00022692"/>
    </source>
</evidence>
<dbReference type="InterPro" id="IPR003439">
    <property type="entry name" value="ABC_transporter-like_ATP-bd"/>
</dbReference>
<evidence type="ECO:0000256" key="7">
    <source>
        <dbReference type="ARBA" id="ARBA00022989"/>
    </source>
</evidence>
<dbReference type="FunFam" id="3.40.50.300:FF:000565">
    <property type="entry name" value="ABC bile acid transporter"/>
    <property type="match status" value="1"/>
</dbReference>
<dbReference type="Gene3D" id="3.40.50.300">
    <property type="entry name" value="P-loop containing nucleotide triphosphate hydrolases"/>
    <property type="match status" value="2"/>
</dbReference>
<evidence type="ECO:0000256" key="1">
    <source>
        <dbReference type="ARBA" id="ARBA00004141"/>
    </source>
</evidence>
<feature type="domain" description="ABC transmembrane type-1" evidence="11">
    <location>
        <begin position="271"/>
        <end position="573"/>
    </location>
</feature>
<feature type="transmembrane region" description="Helical" evidence="9">
    <location>
        <begin position="513"/>
        <end position="534"/>
    </location>
</feature>
<protein>
    <recommendedName>
        <fullName evidence="14">P-loop containing nucleoside triphosphate hydrolase protein</fullName>
    </recommendedName>
</protein>
<feature type="transmembrane region" description="Helical" evidence="9">
    <location>
        <begin position="261"/>
        <end position="282"/>
    </location>
</feature>
<feature type="transmembrane region" description="Helical" evidence="9">
    <location>
        <begin position="989"/>
        <end position="1006"/>
    </location>
</feature>
<feature type="transmembrane region" description="Helical" evidence="9">
    <location>
        <begin position="312"/>
        <end position="330"/>
    </location>
</feature>
<dbReference type="InterPro" id="IPR017871">
    <property type="entry name" value="ABC_transporter-like_CS"/>
</dbReference>
<keyword evidence="6" id="KW-0067">ATP-binding</keyword>
<feature type="transmembrane region" description="Helical" evidence="9">
    <location>
        <begin position="127"/>
        <end position="149"/>
    </location>
</feature>
<comment type="caution">
    <text evidence="12">The sequence shown here is derived from an EMBL/GenBank/DDBJ whole genome shotgun (WGS) entry which is preliminary data.</text>
</comment>
<keyword evidence="2" id="KW-0813">Transport</keyword>
<dbReference type="PROSITE" id="PS50929">
    <property type="entry name" value="ABC_TM1F"/>
    <property type="match status" value="2"/>
</dbReference>
<comment type="subcellular location">
    <subcellularLocation>
        <location evidence="1">Membrane</location>
        <topology evidence="1">Multi-pass membrane protein</topology>
    </subcellularLocation>
</comment>
<dbReference type="InterPro" id="IPR003593">
    <property type="entry name" value="AAA+_ATPase"/>
</dbReference>
<dbReference type="Proteomes" id="UP000654370">
    <property type="component" value="Unassembled WGS sequence"/>
</dbReference>
<dbReference type="GO" id="GO:0016887">
    <property type="term" value="F:ATP hydrolysis activity"/>
    <property type="evidence" value="ECO:0007669"/>
    <property type="project" value="InterPro"/>
</dbReference>
<feature type="domain" description="ABC transporter" evidence="10">
    <location>
        <begin position="1289"/>
        <end position="1535"/>
    </location>
</feature>
<keyword evidence="13" id="KW-1185">Reference proteome</keyword>
<dbReference type="PANTHER" id="PTHR24223">
    <property type="entry name" value="ATP-BINDING CASSETTE SUB-FAMILY C"/>
    <property type="match status" value="1"/>
</dbReference>
<dbReference type="GO" id="GO:0016020">
    <property type="term" value="C:membrane"/>
    <property type="evidence" value="ECO:0007669"/>
    <property type="project" value="UniProtKB-SubCell"/>
</dbReference>
<accession>A0A8H7PG88</accession>
<dbReference type="SMART" id="SM00382">
    <property type="entry name" value="AAA"/>
    <property type="match status" value="2"/>
</dbReference>
<dbReference type="Pfam" id="PF00664">
    <property type="entry name" value="ABC_membrane"/>
    <property type="match status" value="2"/>
</dbReference>
<evidence type="ECO:0000313" key="12">
    <source>
        <dbReference type="EMBL" id="KAG2173089.1"/>
    </source>
</evidence>
<name>A0A8H7PG88_MORIS</name>
<evidence type="ECO:0000256" key="5">
    <source>
        <dbReference type="ARBA" id="ARBA00022741"/>
    </source>
</evidence>
<dbReference type="CDD" id="cd03250">
    <property type="entry name" value="ABCC_MRP_domain1"/>
    <property type="match status" value="1"/>
</dbReference>
<dbReference type="Gene3D" id="1.20.1560.10">
    <property type="entry name" value="ABC transporter type 1, transmembrane domain"/>
    <property type="match status" value="2"/>
</dbReference>
<keyword evidence="3 9" id="KW-0812">Transmembrane</keyword>
<dbReference type="FunFam" id="1.20.1560.10:FF:000013">
    <property type="entry name" value="ABC transporter C family member 2"/>
    <property type="match status" value="1"/>
</dbReference>
<feature type="domain" description="ABC transporter" evidence="10">
    <location>
        <begin position="627"/>
        <end position="876"/>
    </location>
</feature>
<feature type="transmembrane region" description="Helical" evidence="9">
    <location>
        <begin position="161"/>
        <end position="182"/>
    </location>
</feature>
<evidence type="ECO:0000256" key="8">
    <source>
        <dbReference type="ARBA" id="ARBA00023136"/>
    </source>
</evidence>
<dbReference type="Pfam" id="PF00005">
    <property type="entry name" value="ABC_tran"/>
    <property type="match status" value="2"/>
</dbReference>
<feature type="domain" description="ABC transmembrane type-1" evidence="11">
    <location>
        <begin position="944"/>
        <end position="1232"/>
    </location>
</feature>
<dbReference type="PROSITE" id="PS00211">
    <property type="entry name" value="ABC_TRANSPORTER_1"/>
    <property type="match status" value="2"/>
</dbReference>
<dbReference type="CDD" id="cd18604">
    <property type="entry name" value="ABC_6TM_VMR1_D2_like"/>
    <property type="match status" value="1"/>
</dbReference>
<dbReference type="CDD" id="cd03244">
    <property type="entry name" value="ABCC_MRP_domain2"/>
    <property type="match status" value="1"/>
</dbReference>
<keyword evidence="4" id="KW-0677">Repeat</keyword>
<dbReference type="OrthoDB" id="6500128at2759"/>
<evidence type="ECO:0000259" key="11">
    <source>
        <dbReference type="PROSITE" id="PS50929"/>
    </source>
</evidence>